<comment type="similarity">
    <text evidence="2 12">Belongs to the RuvB family.</text>
</comment>
<dbReference type="InterPro" id="IPR003593">
    <property type="entry name" value="AAA+_ATPase"/>
</dbReference>
<evidence type="ECO:0000313" key="16">
    <source>
        <dbReference type="WBParaSite" id="TCLT_0000060901-mRNA-1"/>
    </source>
</evidence>
<dbReference type="SUPFAM" id="SSF52540">
    <property type="entry name" value="P-loop containing nucleoside triphosphate hydrolases"/>
    <property type="match status" value="1"/>
</dbReference>
<dbReference type="FunFam" id="1.10.8.60:FF:000010">
    <property type="entry name" value="RuvB-like helicase"/>
    <property type="match status" value="1"/>
</dbReference>
<keyword evidence="4" id="KW-0227">DNA damage</keyword>
<feature type="domain" description="AAA+ ATPase" evidence="13">
    <location>
        <begin position="65"/>
        <end position="368"/>
    </location>
</feature>
<keyword evidence="10" id="KW-0234">DNA repair</keyword>
<dbReference type="Proteomes" id="UP000276776">
    <property type="component" value="Unassembled WGS sequence"/>
</dbReference>
<dbReference type="PANTHER" id="PTHR11093">
    <property type="entry name" value="RUVB-RELATED REPTIN AND PONTIN"/>
    <property type="match status" value="1"/>
</dbReference>
<keyword evidence="6 12" id="KW-0347">Helicase</keyword>
<keyword evidence="11 12" id="KW-0539">Nucleus</keyword>
<evidence type="ECO:0000256" key="3">
    <source>
        <dbReference type="ARBA" id="ARBA00022741"/>
    </source>
</evidence>
<dbReference type="GO" id="GO:0005524">
    <property type="term" value="F:ATP binding"/>
    <property type="evidence" value="ECO:0007669"/>
    <property type="project" value="UniProtKB-KW"/>
</dbReference>
<organism evidence="16">
    <name type="scientific">Thelazia callipaeda</name>
    <name type="common">Oriental eyeworm</name>
    <name type="synonym">Parasitic nematode</name>
    <dbReference type="NCBI Taxonomy" id="103827"/>
    <lineage>
        <taxon>Eukaryota</taxon>
        <taxon>Metazoa</taxon>
        <taxon>Ecdysozoa</taxon>
        <taxon>Nematoda</taxon>
        <taxon>Chromadorea</taxon>
        <taxon>Rhabditida</taxon>
        <taxon>Spirurina</taxon>
        <taxon>Spiruromorpha</taxon>
        <taxon>Thelazioidea</taxon>
        <taxon>Thelaziidae</taxon>
        <taxon>Thelazia</taxon>
    </lineage>
</organism>
<accession>A0A0N5CKK9</accession>
<dbReference type="AlphaFoldDB" id="A0A0N5CKK9"/>
<keyword evidence="9 12" id="KW-0804">Transcription</keyword>
<sequence>MTMVSNIVVRDMLKMERIGAHSHIQGLGLSENLEPQRVSEGMVGQLEARRAAGIIVKMIQDGKISGRAVLFTGEPGTGKTAIAMGLSRALGEDTPFVSITASEVFSMEMSKTEALMQAFRKAIGVRIKEETEVLEGEVVSIEIDRPATGGGAKVGRLTMKTTDMETIYDLGNKMIEACIKQGISAGDVVQIDKASVSIYIKFVSISGRITKIGRSFSRTYDYDAMGPQTKPVRCPEGEIQKRKETVHTIALHEIDVINSRTQGFLALFSGDTGEIKNEIREQINKKVVEWREENKADVVPGVLFIDEAHMLDLECFSFLNRAIESDLSPILVIATNKGHEFIRGTQIKSPHGIPIDLLDRSLIIRTKPYSTKDIEDILRIRAQEESVEMEEDGFGILTLLAGKTSLRYAMQLISTGNILRERRRGEKVSPVDLKRAYSLFMDHKRSEKFLNDYQKHFIND</sequence>
<evidence type="ECO:0000256" key="7">
    <source>
        <dbReference type="ARBA" id="ARBA00022840"/>
    </source>
</evidence>
<dbReference type="Pfam" id="PF06068">
    <property type="entry name" value="TIP49"/>
    <property type="match status" value="1"/>
</dbReference>
<evidence type="ECO:0000256" key="9">
    <source>
        <dbReference type="ARBA" id="ARBA00023163"/>
    </source>
</evidence>
<dbReference type="GO" id="GO:0016787">
    <property type="term" value="F:hydrolase activity"/>
    <property type="evidence" value="ECO:0007669"/>
    <property type="project" value="UniProtKB-KW"/>
</dbReference>
<name>A0A0N5CKK9_THECL</name>
<dbReference type="OrthoDB" id="10060499at2759"/>
<evidence type="ECO:0000313" key="14">
    <source>
        <dbReference type="EMBL" id="VDM95645.1"/>
    </source>
</evidence>
<dbReference type="Gene3D" id="2.40.50.360">
    <property type="entry name" value="RuvB-like helicase, domain II"/>
    <property type="match status" value="1"/>
</dbReference>
<protein>
    <recommendedName>
        <fullName evidence="12">RuvB-like helicase</fullName>
        <ecNumber evidence="12">3.6.4.12</ecNumber>
    </recommendedName>
</protein>
<dbReference type="GO" id="GO:0010557">
    <property type="term" value="P:positive regulation of macromolecule biosynthetic process"/>
    <property type="evidence" value="ECO:0007669"/>
    <property type="project" value="UniProtKB-ARBA"/>
</dbReference>
<reference evidence="16" key="1">
    <citation type="submission" date="2017-02" db="UniProtKB">
        <authorList>
            <consortium name="WormBaseParasite"/>
        </authorList>
    </citation>
    <scope>IDENTIFICATION</scope>
</reference>
<evidence type="ECO:0000256" key="4">
    <source>
        <dbReference type="ARBA" id="ARBA00022763"/>
    </source>
</evidence>
<evidence type="ECO:0000256" key="11">
    <source>
        <dbReference type="ARBA" id="ARBA00023242"/>
    </source>
</evidence>
<dbReference type="InterPro" id="IPR027238">
    <property type="entry name" value="RuvB-like"/>
</dbReference>
<evidence type="ECO:0000256" key="2">
    <source>
        <dbReference type="ARBA" id="ARBA00007519"/>
    </source>
</evidence>
<evidence type="ECO:0000259" key="13">
    <source>
        <dbReference type="SMART" id="SM00382"/>
    </source>
</evidence>
<dbReference type="EC" id="3.6.4.12" evidence="12"/>
<keyword evidence="8 12" id="KW-0805">Transcription regulation</keyword>
<evidence type="ECO:0000256" key="10">
    <source>
        <dbReference type="ARBA" id="ARBA00023204"/>
    </source>
</evidence>
<keyword evidence="15" id="KW-1185">Reference proteome</keyword>
<evidence type="ECO:0000256" key="12">
    <source>
        <dbReference type="RuleBase" id="RU363048"/>
    </source>
</evidence>
<dbReference type="GO" id="GO:0005634">
    <property type="term" value="C:nucleus"/>
    <property type="evidence" value="ECO:0007669"/>
    <property type="project" value="UniProtKB-SubCell"/>
</dbReference>
<dbReference type="STRING" id="103827.A0A0N5CKK9"/>
<dbReference type="SMART" id="SM00382">
    <property type="entry name" value="AAA"/>
    <property type="match status" value="1"/>
</dbReference>
<dbReference type="InterPro" id="IPR041048">
    <property type="entry name" value="RuvB-like_C"/>
</dbReference>
<dbReference type="GO" id="GO:0006281">
    <property type="term" value="P:DNA repair"/>
    <property type="evidence" value="ECO:0007669"/>
    <property type="project" value="UniProtKB-KW"/>
</dbReference>
<dbReference type="Gene3D" id="1.10.8.60">
    <property type="match status" value="1"/>
</dbReference>
<dbReference type="InterPro" id="IPR010339">
    <property type="entry name" value="TIP49_P-loop"/>
</dbReference>
<reference evidence="14 15" key="2">
    <citation type="submission" date="2018-11" db="EMBL/GenBank/DDBJ databases">
        <authorList>
            <consortium name="Pathogen Informatics"/>
        </authorList>
    </citation>
    <scope>NUCLEOTIDE SEQUENCE [LARGE SCALE GENOMIC DNA]</scope>
</reference>
<dbReference type="InterPro" id="IPR042487">
    <property type="entry name" value="RuvBL1/2_DNA/RNA_bd_dom"/>
</dbReference>
<gene>
    <name evidence="14" type="ORF">TCLT_LOCUS610</name>
</gene>
<dbReference type="EMBL" id="UYYF01000048">
    <property type="protein sequence ID" value="VDM95645.1"/>
    <property type="molecule type" value="Genomic_DNA"/>
</dbReference>
<dbReference type="Gene3D" id="3.40.50.300">
    <property type="entry name" value="P-loop containing nucleotide triphosphate hydrolases"/>
    <property type="match status" value="1"/>
</dbReference>
<keyword evidence="3 12" id="KW-0547">Nucleotide-binding</keyword>
<keyword evidence="5 12" id="KW-0378">Hydrolase</keyword>
<dbReference type="FunFam" id="2.40.50.360:FF:000002">
    <property type="entry name" value="RuvB-like helicase"/>
    <property type="match status" value="1"/>
</dbReference>
<dbReference type="FunFam" id="3.40.50.300:FF:002221">
    <property type="entry name" value="RuvB-like 2"/>
    <property type="match status" value="2"/>
</dbReference>
<dbReference type="InterPro" id="IPR027417">
    <property type="entry name" value="P-loop_NTPase"/>
</dbReference>
<dbReference type="OMA" id="IINTEPY"/>
<comment type="catalytic activity">
    <reaction evidence="12">
        <text>ATP + H2O = ADP + phosphate + H(+)</text>
        <dbReference type="Rhea" id="RHEA:13065"/>
        <dbReference type="ChEBI" id="CHEBI:15377"/>
        <dbReference type="ChEBI" id="CHEBI:15378"/>
        <dbReference type="ChEBI" id="CHEBI:30616"/>
        <dbReference type="ChEBI" id="CHEBI:43474"/>
        <dbReference type="ChEBI" id="CHEBI:456216"/>
        <dbReference type="EC" id="3.6.4.12"/>
    </reaction>
</comment>
<dbReference type="Pfam" id="PF17856">
    <property type="entry name" value="TIP49_C"/>
    <property type="match status" value="1"/>
</dbReference>
<dbReference type="WBParaSite" id="TCLT_0000060901-mRNA-1">
    <property type="protein sequence ID" value="TCLT_0000060901-mRNA-1"/>
    <property type="gene ID" value="TCLT_0000060901"/>
</dbReference>
<dbReference type="GO" id="GO:0003678">
    <property type="term" value="F:DNA helicase activity"/>
    <property type="evidence" value="ECO:0007669"/>
    <property type="project" value="UniProtKB-EC"/>
</dbReference>
<evidence type="ECO:0000256" key="6">
    <source>
        <dbReference type="ARBA" id="ARBA00022806"/>
    </source>
</evidence>
<proteinExistence type="inferred from homology"/>
<keyword evidence="7 12" id="KW-0067">ATP-binding</keyword>
<comment type="subcellular location">
    <subcellularLocation>
        <location evidence="1">Nucleus</location>
    </subcellularLocation>
</comment>
<evidence type="ECO:0000313" key="15">
    <source>
        <dbReference type="Proteomes" id="UP000276776"/>
    </source>
</evidence>
<evidence type="ECO:0000256" key="8">
    <source>
        <dbReference type="ARBA" id="ARBA00023015"/>
    </source>
</evidence>
<evidence type="ECO:0000256" key="5">
    <source>
        <dbReference type="ARBA" id="ARBA00022801"/>
    </source>
</evidence>
<evidence type="ECO:0000256" key="1">
    <source>
        <dbReference type="ARBA" id="ARBA00004123"/>
    </source>
</evidence>